<evidence type="ECO:0000259" key="2">
    <source>
        <dbReference type="PROSITE" id="PS50994"/>
    </source>
</evidence>
<proteinExistence type="predicted"/>
<keyword evidence="4" id="KW-1185">Reference proteome</keyword>
<dbReference type="EMBL" id="CAXKWB010007512">
    <property type="protein sequence ID" value="CAL4087531.1"/>
    <property type="molecule type" value="Genomic_DNA"/>
</dbReference>
<sequence>MGIVVRPILSEDFNTRGQVDLIDYQTNEANGYKYIMVYQDHLTKFCVLRPLTSKRAAEVAYQIMDIFLLFGAPAILQSDNGAEFTALVINELKLIWPDLKLVHGKPRYPQSQGSVERANGDIKEML</sequence>
<dbReference type="InterPro" id="IPR036397">
    <property type="entry name" value="RNaseH_sf"/>
</dbReference>
<reference evidence="3 4" key="1">
    <citation type="submission" date="2024-05" db="EMBL/GenBank/DDBJ databases">
        <authorList>
            <person name="Wallberg A."/>
        </authorList>
    </citation>
    <scope>NUCLEOTIDE SEQUENCE [LARGE SCALE GENOMIC DNA]</scope>
</reference>
<dbReference type="GO" id="GO:0015074">
    <property type="term" value="P:DNA integration"/>
    <property type="evidence" value="ECO:0007669"/>
    <property type="project" value="InterPro"/>
</dbReference>
<accession>A0AAV2QMX6</accession>
<name>A0AAV2QMX6_MEGNR</name>
<dbReference type="InterPro" id="IPR012337">
    <property type="entry name" value="RNaseH-like_sf"/>
</dbReference>
<feature type="non-terminal residue" evidence="3">
    <location>
        <position position="126"/>
    </location>
</feature>
<comment type="caution">
    <text evidence="3">The sequence shown here is derived from an EMBL/GenBank/DDBJ whole genome shotgun (WGS) entry which is preliminary data.</text>
</comment>
<protein>
    <recommendedName>
        <fullName evidence="2">Integrase catalytic domain-containing protein</fullName>
    </recommendedName>
</protein>
<gene>
    <name evidence="3" type="ORF">MNOR_LOCUS13249</name>
</gene>
<evidence type="ECO:0000256" key="1">
    <source>
        <dbReference type="SAM" id="MobiDB-lite"/>
    </source>
</evidence>
<organism evidence="3 4">
    <name type="scientific">Meganyctiphanes norvegica</name>
    <name type="common">Northern krill</name>
    <name type="synonym">Thysanopoda norvegica</name>
    <dbReference type="NCBI Taxonomy" id="48144"/>
    <lineage>
        <taxon>Eukaryota</taxon>
        <taxon>Metazoa</taxon>
        <taxon>Ecdysozoa</taxon>
        <taxon>Arthropoda</taxon>
        <taxon>Crustacea</taxon>
        <taxon>Multicrustacea</taxon>
        <taxon>Malacostraca</taxon>
        <taxon>Eumalacostraca</taxon>
        <taxon>Eucarida</taxon>
        <taxon>Euphausiacea</taxon>
        <taxon>Euphausiidae</taxon>
        <taxon>Meganyctiphanes</taxon>
    </lineage>
</organism>
<dbReference type="InterPro" id="IPR050951">
    <property type="entry name" value="Retrovirus_Pol_polyprotein"/>
</dbReference>
<dbReference type="PANTHER" id="PTHR37984">
    <property type="entry name" value="PROTEIN CBG26694"/>
    <property type="match status" value="1"/>
</dbReference>
<dbReference type="Proteomes" id="UP001497623">
    <property type="component" value="Unassembled WGS sequence"/>
</dbReference>
<dbReference type="PANTHER" id="PTHR37984:SF15">
    <property type="entry name" value="INTEGRASE CATALYTIC DOMAIN-CONTAINING PROTEIN"/>
    <property type="match status" value="1"/>
</dbReference>
<feature type="domain" description="Integrase catalytic" evidence="2">
    <location>
        <begin position="3"/>
        <end position="126"/>
    </location>
</feature>
<dbReference type="GO" id="GO:0003676">
    <property type="term" value="F:nucleic acid binding"/>
    <property type="evidence" value="ECO:0007669"/>
    <property type="project" value="InterPro"/>
</dbReference>
<dbReference type="PROSITE" id="PS50994">
    <property type="entry name" value="INTEGRASE"/>
    <property type="match status" value="1"/>
</dbReference>
<evidence type="ECO:0000313" key="3">
    <source>
        <dbReference type="EMBL" id="CAL4087531.1"/>
    </source>
</evidence>
<dbReference type="AlphaFoldDB" id="A0AAV2QMX6"/>
<dbReference type="SUPFAM" id="SSF53098">
    <property type="entry name" value="Ribonuclease H-like"/>
    <property type="match status" value="1"/>
</dbReference>
<dbReference type="Gene3D" id="3.30.420.10">
    <property type="entry name" value="Ribonuclease H-like superfamily/Ribonuclease H"/>
    <property type="match status" value="1"/>
</dbReference>
<feature type="region of interest" description="Disordered" evidence="1">
    <location>
        <begin position="107"/>
        <end position="126"/>
    </location>
</feature>
<dbReference type="InterPro" id="IPR001584">
    <property type="entry name" value="Integrase_cat-core"/>
</dbReference>
<evidence type="ECO:0000313" key="4">
    <source>
        <dbReference type="Proteomes" id="UP001497623"/>
    </source>
</evidence>